<accession>A0ABQ0JYW1</accession>
<dbReference type="InterPro" id="IPR002321">
    <property type="entry name" value="Cyt_c_II"/>
</dbReference>
<dbReference type="SUPFAM" id="SSF47175">
    <property type="entry name" value="Cytochromes"/>
    <property type="match status" value="1"/>
</dbReference>
<dbReference type="InterPro" id="IPR010980">
    <property type="entry name" value="Cyt_c/b562"/>
</dbReference>
<evidence type="ECO:0000313" key="2">
    <source>
        <dbReference type="EMBL" id="GAN33964.1"/>
    </source>
</evidence>
<dbReference type="RefSeq" id="WP_052564023.1">
    <property type="nucleotide sequence ID" value="NZ_BAFN01000001.1"/>
</dbReference>
<dbReference type="EMBL" id="BAFN01000001">
    <property type="protein sequence ID" value="GAN33964.1"/>
    <property type="molecule type" value="Genomic_DNA"/>
</dbReference>
<protein>
    <submittedName>
        <fullName evidence="2">Cytochrome c556</fullName>
    </submittedName>
</protein>
<feature type="signal peptide" evidence="1">
    <location>
        <begin position="1"/>
        <end position="18"/>
    </location>
</feature>
<keyword evidence="1" id="KW-0732">Signal</keyword>
<evidence type="ECO:0000256" key="1">
    <source>
        <dbReference type="SAM" id="SignalP"/>
    </source>
</evidence>
<dbReference type="PROSITE" id="PS51009">
    <property type="entry name" value="CYTCII"/>
    <property type="match status" value="1"/>
</dbReference>
<sequence>MKKTGLMRITACCLFVVAAVGMSDVWKDNIVLAKEGIESKHSAESTPTRSLMRVISSHTSRILEAIMDGDHDAVIKESYAVAESSQAIMKNFFPEGGQVGEWFKETGKDPKNAEDVQTVKKEFEKYMKTVADAAKNVAETSKKHNIVETYKSLDAMLKNACFTCHETARPKWPEWPEWMKITGG</sequence>
<name>A0ABQ0JYW1_9BACT</name>
<evidence type="ECO:0000313" key="3">
    <source>
        <dbReference type="Proteomes" id="UP000032309"/>
    </source>
</evidence>
<organism evidence="2 3">
    <name type="scientific">Candidatus Brocadia sinica JPN1</name>
    <dbReference type="NCBI Taxonomy" id="1197129"/>
    <lineage>
        <taxon>Bacteria</taxon>
        <taxon>Pseudomonadati</taxon>
        <taxon>Planctomycetota</taxon>
        <taxon>Candidatus Brocadiia</taxon>
        <taxon>Candidatus Brocadiales</taxon>
        <taxon>Candidatus Brocadiaceae</taxon>
        <taxon>Candidatus Brocadia</taxon>
    </lineage>
</organism>
<proteinExistence type="predicted"/>
<feature type="chain" id="PRO_5045320555" evidence="1">
    <location>
        <begin position="19"/>
        <end position="184"/>
    </location>
</feature>
<gene>
    <name evidence="2" type="ORF">BROSI_A2499</name>
</gene>
<comment type="caution">
    <text evidence="2">The sequence shown here is derived from an EMBL/GenBank/DDBJ whole genome shotgun (WGS) entry which is preliminary data.</text>
</comment>
<reference evidence="3" key="1">
    <citation type="journal article" date="2015" name="Genome Announc.">
        <title>Draft Genome Sequence of an Anaerobic Ammonium-Oxidizing Bacterium, "Candidatus Brocadia sinica".</title>
        <authorList>
            <person name="Oshiki M."/>
            <person name="Shinyako-Hata K."/>
            <person name="Satoh H."/>
            <person name="Okabe S."/>
        </authorList>
    </citation>
    <scope>NUCLEOTIDE SEQUENCE [LARGE SCALE GENOMIC DNA]</scope>
    <source>
        <strain evidence="3">JPN1</strain>
    </source>
</reference>
<dbReference type="Pfam" id="PF01322">
    <property type="entry name" value="Cytochrom_C_2"/>
    <property type="match status" value="1"/>
</dbReference>
<dbReference type="Gene3D" id="1.20.120.10">
    <property type="entry name" value="Cytochrome c/b562"/>
    <property type="match status" value="1"/>
</dbReference>
<keyword evidence="3" id="KW-1185">Reference proteome</keyword>
<dbReference type="Proteomes" id="UP000032309">
    <property type="component" value="Unassembled WGS sequence"/>
</dbReference>